<protein>
    <submittedName>
        <fullName evidence="1">Uncharacterized protein</fullName>
    </submittedName>
</protein>
<dbReference type="AlphaFoldDB" id="A0A0F3GN73"/>
<gene>
    <name evidence="1" type="ORF">MBAV_004431</name>
</gene>
<organism evidence="1 2">
    <name type="scientific">Candidatus Magnetobacterium bavaricum</name>
    <dbReference type="NCBI Taxonomy" id="29290"/>
    <lineage>
        <taxon>Bacteria</taxon>
        <taxon>Pseudomonadati</taxon>
        <taxon>Nitrospirota</taxon>
        <taxon>Thermodesulfovibrionia</taxon>
        <taxon>Thermodesulfovibrionales</taxon>
        <taxon>Candidatus Magnetobacteriaceae</taxon>
        <taxon>Candidatus Magnetobacterium</taxon>
    </lineage>
</organism>
<proteinExistence type="predicted"/>
<evidence type="ECO:0000313" key="1">
    <source>
        <dbReference type="EMBL" id="KJU83375.1"/>
    </source>
</evidence>
<keyword evidence="2" id="KW-1185">Reference proteome</keyword>
<evidence type="ECO:0000313" key="2">
    <source>
        <dbReference type="Proteomes" id="UP000033423"/>
    </source>
</evidence>
<comment type="caution">
    <text evidence="1">The sequence shown here is derived from an EMBL/GenBank/DDBJ whole genome shotgun (WGS) entry which is preliminary data.</text>
</comment>
<dbReference type="EMBL" id="LACI01001931">
    <property type="protein sequence ID" value="KJU83375.1"/>
    <property type="molecule type" value="Genomic_DNA"/>
</dbReference>
<accession>A0A0F3GN73</accession>
<reference evidence="1 2" key="1">
    <citation type="submission" date="2015-02" db="EMBL/GenBank/DDBJ databases">
        <title>Single-cell genomics of uncultivated deep-branching MTB reveals a conserved set of magnetosome genes.</title>
        <authorList>
            <person name="Kolinko S."/>
            <person name="Richter M."/>
            <person name="Glockner F.O."/>
            <person name="Brachmann A."/>
            <person name="Schuler D."/>
        </authorList>
    </citation>
    <scope>NUCLEOTIDE SEQUENCE [LARGE SCALE GENOMIC DNA]</scope>
    <source>
        <strain evidence="1">TM-1</strain>
    </source>
</reference>
<sequence>MNQPDDNSAVSKEYSDALDELNRKVSIMEDIAKYNLLILMAGIEEAEARGYGSALGVMVKEFQRLAQWTTGAFDNKEGAKESLFEQNHFLKRHSN</sequence>
<name>A0A0F3GN73_9BACT</name>
<dbReference type="Proteomes" id="UP000033423">
    <property type="component" value="Unassembled WGS sequence"/>
</dbReference>